<accession>A0A822VAH8</accession>
<evidence type="ECO:0000313" key="1">
    <source>
        <dbReference type="EMBL" id="CVI23911.1"/>
    </source>
</evidence>
<comment type="caution">
    <text evidence="1">The sequence shown here is derived from an EMBL/GenBank/DDBJ whole genome shotgun (WGS) entry which is preliminary data.</text>
</comment>
<evidence type="ECO:0000313" key="2">
    <source>
        <dbReference type="Proteomes" id="UP000192074"/>
    </source>
</evidence>
<organism evidence="1 2">
    <name type="scientific">Agrobacterium tumefaciens str. B6</name>
    <dbReference type="NCBI Taxonomy" id="1183423"/>
    <lineage>
        <taxon>Bacteria</taxon>
        <taxon>Pseudomonadati</taxon>
        <taxon>Pseudomonadota</taxon>
        <taxon>Alphaproteobacteria</taxon>
        <taxon>Hyphomicrobiales</taxon>
        <taxon>Rhizobiaceae</taxon>
        <taxon>Rhizobium/Agrobacterium group</taxon>
        <taxon>Agrobacterium</taxon>
        <taxon>Agrobacterium tumefaciens complex</taxon>
    </lineage>
</organism>
<name>A0A822VAH8_AGRTU</name>
<reference evidence="1 2" key="1">
    <citation type="submission" date="2016-01" db="EMBL/GenBank/DDBJ databases">
        <authorList>
            <person name="Regsiter A."/>
            <person name="william w."/>
        </authorList>
    </citation>
    <scope>NUCLEOTIDE SEQUENCE [LARGE SCALE GENOMIC DNA]</scope>
    <source>
        <strain evidence="1 2">B6</strain>
    </source>
</reference>
<proteinExistence type="predicted"/>
<protein>
    <submittedName>
        <fullName evidence="1">Uncharacterized protein</fullName>
    </submittedName>
</protein>
<gene>
    <name evidence="1" type="ORF">AGR4A_Lc60232</name>
</gene>
<dbReference type="EMBL" id="FCNL01000036">
    <property type="protein sequence ID" value="CVI23911.1"/>
    <property type="molecule type" value="Genomic_DNA"/>
</dbReference>
<dbReference type="AlphaFoldDB" id="A0A822VAH8"/>
<dbReference type="Proteomes" id="UP000192074">
    <property type="component" value="Unassembled WGS sequence"/>
</dbReference>
<sequence>MALRQDPRPRKRLAGSEYSALLQPGIRQAGGRTFQDDGLRQAWRNRQTAERHADRRRRAYSAHTSWQRLLAFADTRRRSHECLGFGTLERRGLVPQKVTRKCAVAPDGGPRSFCETLTVWRLFDVYLYAPAACLCRTDAARHQLRHIRPARSGAK</sequence>